<dbReference type="PANTHER" id="PTHR13078:SF56">
    <property type="entry name" value="PEROXISOMAL MULTIFUNCTIONAL ENZYME TYPE 2"/>
    <property type="match status" value="1"/>
</dbReference>
<evidence type="ECO:0000313" key="3">
    <source>
        <dbReference type="Proteomes" id="UP000198287"/>
    </source>
</evidence>
<gene>
    <name evidence="2" type="ORF">Fcan01_23970</name>
</gene>
<dbReference type="Proteomes" id="UP000198287">
    <property type="component" value="Unassembled WGS sequence"/>
</dbReference>
<dbReference type="AlphaFoldDB" id="A0A226D8L6"/>
<dbReference type="InterPro" id="IPR029069">
    <property type="entry name" value="HotDog_dom_sf"/>
</dbReference>
<protein>
    <submittedName>
        <fullName evidence="2">Peroxisomal multifunctional enzyme type 2</fullName>
    </submittedName>
</protein>
<accession>A0A226D8L6</accession>
<dbReference type="OrthoDB" id="60204at2759"/>
<dbReference type="GO" id="GO:0004300">
    <property type="term" value="F:enoyl-CoA hydratase activity"/>
    <property type="evidence" value="ECO:0007669"/>
    <property type="project" value="TreeGrafter"/>
</dbReference>
<dbReference type="STRING" id="158441.A0A226D8L6"/>
<dbReference type="SUPFAM" id="SSF54637">
    <property type="entry name" value="Thioesterase/thiol ester dehydrase-isomerase"/>
    <property type="match status" value="2"/>
</dbReference>
<dbReference type="EMBL" id="LNIX01000030">
    <property type="protein sequence ID" value="OXA41204.1"/>
    <property type="molecule type" value="Genomic_DNA"/>
</dbReference>
<keyword evidence="3" id="KW-1185">Reference proteome</keyword>
<organism evidence="2 3">
    <name type="scientific">Folsomia candida</name>
    <name type="common">Springtail</name>
    <dbReference type="NCBI Taxonomy" id="158441"/>
    <lineage>
        <taxon>Eukaryota</taxon>
        <taxon>Metazoa</taxon>
        <taxon>Ecdysozoa</taxon>
        <taxon>Arthropoda</taxon>
        <taxon>Hexapoda</taxon>
        <taxon>Collembola</taxon>
        <taxon>Entomobryomorpha</taxon>
        <taxon>Isotomoidea</taxon>
        <taxon>Isotomidae</taxon>
        <taxon>Proisotominae</taxon>
        <taxon>Folsomia</taxon>
    </lineage>
</organism>
<evidence type="ECO:0000313" key="2">
    <source>
        <dbReference type="EMBL" id="OXA41204.1"/>
    </source>
</evidence>
<evidence type="ECO:0000259" key="1">
    <source>
        <dbReference type="Pfam" id="PF22622"/>
    </source>
</evidence>
<reference evidence="2 3" key="1">
    <citation type="submission" date="2015-12" db="EMBL/GenBank/DDBJ databases">
        <title>The genome of Folsomia candida.</title>
        <authorList>
            <person name="Faddeeva A."/>
            <person name="Derks M.F."/>
            <person name="Anvar Y."/>
            <person name="Smit S."/>
            <person name="Van Straalen N."/>
            <person name="Roelofs D."/>
        </authorList>
    </citation>
    <scope>NUCLEOTIDE SEQUENCE [LARGE SCALE GENOMIC DNA]</scope>
    <source>
        <strain evidence="2 3">VU population</strain>
        <tissue evidence="2">Whole body</tissue>
    </source>
</reference>
<feature type="domain" description="Peroxisomal multifunctional enzyme type 2-like N-terminal" evidence="1">
    <location>
        <begin position="76"/>
        <end position="195"/>
    </location>
</feature>
<dbReference type="GO" id="GO:0044594">
    <property type="term" value="F:17-beta-hydroxysteroid dehydrogenase (NAD+) activity"/>
    <property type="evidence" value="ECO:0007669"/>
    <property type="project" value="TreeGrafter"/>
</dbReference>
<name>A0A226D8L6_FOLCA</name>
<dbReference type="Gene3D" id="3.10.129.10">
    <property type="entry name" value="Hotdog Thioesterase"/>
    <property type="match status" value="1"/>
</dbReference>
<dbReference type="InterPro" id="IPR054357">
    <property type="entry name" value="MFE-2_N"/>
</dbReference>
<sequence length="355" mass="40412">MFRFFKQAASMKAKNSLFPPGKRFASIISDGRGKCGEKFDTSYKVCLENEKSNQKVKDVTMENVRGYEFPKVCLRYGREDAIQHALAVGIDESYPNWAHYLDQGNKSFQILPTFLLPVANQILLELSWQSQIMPNERTVHGEIYIKMLQPLKPDGEICFELELVDILDKGKGTNFCYNFHGTDATGCKIFFIEYQIYEIGARRYSSPGAGMSTHQSNIVPLVSPPQGREPDVVLPFTAVPFDPKYFETVKSPPKDMSLFATNYHKQYYAITDKLRPEPRCHGRYYLGAVVQNILKYFGEGDVSKFKSVKTRLSYPVSPGETILTKAWHLGERIHFETFSKNNGKCVLKASYIDLA</sequence>
<dbReference type="Pfam" id="PF22622">
    <property type="entry name" value="MFE-2_hydrat-2_N"/>
    <property type="match status" value="1"/>
</dbReference>
<dbReference type="GO" id="GO:0003857">
    <property type="term" value="F:(3S)-3-hydroxyacyl-CoA dehydrogenase (NAD+) activity"/>
    <property type="evidence" value="ECO:0007669"/>
    <property type="project" value="TreeGrafter"/>
</dbReference>
<dbReference type="PANTHER" id="PTHR13078">
    <property type="entry name" value="PEROXISOMAL MULTIFUNCTIONAL ENZYME TYPE 2-RELATED"/>
    <property type="match status" value="1"/>
</dbReference>
<comment type="caution">
    <text evidence="2">The sequence shown here is derived from an EMBL/GenBank/DDBJ whole genome shotgun (WGS) entry which is preliminary data.</text>
</comment>
<dbReference type="GO" id="GO:0005777">
    <property type="term" value="C:peroxisome"/>
    <property type="evidence" value="ECO:0007669"/>
    <property type="project" value="TreeGrafter"/>
</dbReference>
<proteinExistence type="predicted"/>
<dbReference type="GO" id="GO:0006635">
    <property type="term" value="P:fatty acid beta-oxidation"/>
    <property type="evidence" value="ECO:0007669"/>
    <property type="project" value="TreeGrafter"/>
</dbReference>